<dbReference type="NCBIfam" id="TIGR03605">
    <property type="entry name" value="antibiot_sagB"/>
    <property type="match status" value="1"/>
</dbReference>
<keyword evidence="3" id="KW-1185">Reference proteome</keyword>
<evidence type="ECO:0000313" key="3">
    <source>
        <dbReference type="Proteomes" id="UP000245423"/>
    </source>
</evidence>
<feature type="domain" description="Nitroreductase" evidence="1">
    <location>
        <begin position="65"/>
        <end position="247"/>
    </location>
</feature>
<sequence length="253" mass="29052">MKNMNKNIGGEFIEKTKYQYMGTTDQEKELPQPPLELEYEKGEVLIELPSVSNIKVNNIDLREAIESRKSLRKYSNEFLTKEELSYLLWCTQGVKAITSRPSTLRNVPSAGSRHSFETYLLINRVNGLKPGLYRYLAIDHKLLEVNTEPDIAEKITYSCNEQIYVKNSAVTFIWSTVIYRMKWRYGERGYRYVHLDAGHVCQNLYLTAQSIDSGVCAIAAFDDDRLNELLGLDGEEQFVVYLATVGKKPELKS</sequence>
<name>A0A1M4PK35_9FIRM</name>
<dbReference type="PANTHER" id="PTHR43745">
    <property type="entry name" value="NITROREDUCTASE MJ1384-RELATED"/>
    <property type="match status" value="1"/>
</dbReference>
<dbReference type="Proteomes" id="UP000245423">
    <property type="component" value="Chromosome 1"/>
</dbReference>
<proteinExistence type="predicted"/>
<dbReference type="AlphaFoldDB" id="A0A1M4PK35"/>
<dbReference type="InterPro" id="IPR020051">
    <property type="entry name" value="SagB-type_dehydrogenase"/>
</dbReference>
<dbReference type="Pfam" id="PF00881">
    <property type="entry name" value="Nitroreductase"/>
    <property type="match status" value="1"/>
</dbReference>
<accession>A0A1M4PK35</accession>
<evidence type="ECO:0000313" key="2">
    <source>
        <dbReference type="EMBL" id="SHD75817.1"/>
    </source>
</evidence>
<reference evidence="2 3" key="1">
    <citation type="submission" date="2016-11" db="EMBL/GenBank/DDBJ databases">
        <authorList>
            <person name="Manzoor S."/>
        </authorList>
    </citation>
    <scope>NUCLEOTIDE SEQUENCE [LARGE SCALE GENOMIC DNA]</scope>
    <source>
        <strain evidence="2">Clostridium ultunense strain Esp</strain>
    </source>
</reference>
<dbReference type="InterPro" id="IPR029479">
    <property type="entry name" value="Nitroreductase"/>
</dbReference>
<gene>
    <name evidence="2" type="ORF">CUESP1_0428</name>
</gene>
<dbReference type="SUPFAM" id="SSF55469">
    <property type="entry name" value="FMN-dependent nitroreductase-like"/>
    <property type="match status" value="1"/>
</dbReference>
<dbReference type="GO" id="GO:0016491">
    <property type="term" value="F:oxidoreductase activity"/>
    <property type="evidence" value="ECO:0007669"/>
    <property type="project" value="InterPro"/>
</dbReference>
<organism evidence="2 3">
    <name type="scientific">[Clostridium] ultunense Esp</name>
    <dbReference type="NCBI Taxonomy" id="1288971"/>
    <lineage>
        <taxon>Bacteria</taxon>
        <taxon>Bacillati</taxon>
        <taxon>Bacillota</taxon>
        <taxon>Tissierellia</taxon>
        <taxon>Tissierellales</taxon>
        <taxon>Tepidimicrobiaceae</taxon>
        <taxon>Schnuerera</taxon>
    </lineage>
</organism>
<dbReference type="InterPro" id="IPR052544">
    <property type="entry name" value="Bacteriocin_Proc_Enz"/>
</dbReference>
<protein>
    <submittedName>
        <fullName evidence="2">Nitroreductase</fullName>
    </submittedName>
</protein>
<evidence type="ECO:0000259" key="1">
    <source>
        <dbReference type="Pfam" id="PF00881"/>
    </source>
</evidence>
<dbReference type="EMBL" id="LT669839">
    <property type="protein sequence ID" value="SHD75817.1"/>
    <property type="molecule type" value="Genomic_DNA"/>
</dbReference>
<dbReference type="PANTHER" id="PTHR43745:SF2">
    <property type="entry name" value="NITROREDUCTASE MJ1384-RELATED"/>
    <property type="match status" value="1"/>
</dbReference>
<dbReference type="CDD" id="cd02142">
    <property type="entry name" value="McbC_SagB-like_oxidoreductase"/>
    <property type="match status" value="1"/>
</dbReference>
<dbReference type="Gene3D" id="3.40.109.10">
    <property type="entry name" value="NADH Oxidase"/>
    <property type="match status" value="1"/>
</dbReference>
<dbReference type="InterPro" id="IPR000415">
    <property type="entry name" value="Nitroreductase-like"/>
</dbReference>